<dbReference type="OrthoDB" id="7172966at2"/>
<gene>
    <name evidence="2" type="ORF">SAMN04488568_11312</name>
</gene>
<dbReference type="RefSeq" id="WP_091770675.1">
    <property type="nucleotide sequence ID" value="NZ_FNHG01000013.1"/>
</dbReference>
<keyword evidence="1" id="KW-0732">Signal</keyword>
<keyword evidence="3" id="KW-1185">Reference proteome</keyword>
<dbReference type="AlphaFoldDB" id="A0A1G9TVH1"/>
<feature type="signal peptide" evidence="1">
    <location>
        <begin position="1"/>
        <end position="31"/>
    </location>
</feature>
<evidence type="ECO:0000313" key="3">
    <source>
        <dbReference type="Proteomes" id="UP000199759"/>
    </source>
</evidence>
<sequence>MRVSVRHGFLALASAAIVLCIAPVTPVAAIAQDCCTPPPPPPPSCCNHGGGHTVNVPNINIHGGNINVGVNVSSRVNVTTNVTTNVDASSNATAGARAGAGAGAGAITYIGGGSYTPYTTAPAATAITGLNVAGLEREAAYEFREEQRSRWVEEWRLVRAVCVDDTGTPHPASRVDNGDRVAATFDGEVYRCVAGTAMQVTIGWRQDGQDNWTDAPTIMCRKGEALRHSPGGSLTCATQEPRRNCNERSLLRMYGPGAKLVFMRREEHYMESVRYERESETTRLTSMTLMLDGGVGGYR</sequence>
<feature type="chain" id="PRO_5011626996" description="Ig-like domain-containing protein" evidence="1">
    <location>
        <begin position="32"/>
        <end position="299"/>
    </location>
</feature>
<evidence type="ECO:0000313" key="2">
    <source>
        <dbReference type="EMBL" id="SDM51235.1"/>
    </source>
</evidence>
<accession>A0A1G9TVH1</accession>
<organism evidence="2 3">
    <name type="scientific">Maricaulis salignorans</name>
    <dbReference type="NCBI Taxonomy" id="144026"/>
    <lineage>
        <taxon>Bacteria</taxon>
        <taxon>Pseudomonadati</taxon>
        <taxon>Pseudomonadota</taxon>
        <taxon>Alphaproteobacteria</taxon>
        <taxon>Maricaulales</taxon>
        <taxon>Maricaulaceae</taxon>
        <taxon>Maricaulis</taxon>
    </lineage>
</organism>
<evidence type="ECO:0008006" key="4">
    <source>
        <dbReference type="Google" id="ProtNLM"/>
    </source>
</evidence>
<protein>
    <recommendedName>
        <fullName evidence="4">Ig-like domain-containing protein</fullName>
    </recommendedName>
</protein>
<dbReference type="EMBL" id="FNHG01000013">
    <property type="protein sequence ID" value="SDM51235.1"/>
    <property type="molecule type" value="Genomic_DNA"/>
</dbReference>
<proteinExistence type="predicted"/>
<evidence type="ECO:0000256" key="1">
    <source>
        <dbReference type="SAM" id="SignalP"/>
    </source>
</evidence>
<reference evidence="2 3" key="1">
    <citation type="submission" date="2016-10" db="EMBL/GenBank/DDBJ databases">
        <authorList>
            <person name="de Groot N.N."/>
        </authorList>
    </citation>
    <scope>NUCLEOTIDE SEQUENCE [LARGE SCALE GENOMIC DNA]</scope>
    <source>
        <strain evidence="2 3">DSM 16077</strain>
    </source>
</reference>
<dbReference type="Proteomes" id="UP000199759">
    <property type="component" value="Unassembled WGS sequence"/>
</dbReference>
<name>A0A1G9TVH1_9PROT</name>